<organism evidence="8 9">
    <name type="scientific">Draconibacterium halophilum</name>
    <dbReference type="NCBI Taxonomy" id="2706887"/>
    <lineage>
        <taxon>Bacteria</taxon>
        <taxon>Pseudomonadati</taxon>
        <taxon>Bacteroidota</taxon>
        <taxon>Bacteroidia</taxon>
        <taxon>Marinilabiliales</taxon>
        <taxon>Prolixibacteraceae</taxon>
        <taxon>Draconibacterium</taxon>
    </lineage>
</organism>
<evidence type="ECO:0000256" key="1">
    <source>
        <dbReference type="ARBA" id="ARBA00004651"/>
    </source>
</evidence>
<feature type="transmembrane region" description="Helical" evidence="7">
    <location>
        <begin position="204"/>
        <end position="224"/>
    </location>
</feature>
<feature type="transmembrane region" description="Helical" evidence="7">
    <location>
        <begin position="284"/>
        <end position="307"/>
    </location>
</feature>
<dbReference type="KEGG" id="drc:G0Q07_02780"/>
<evidence type="ECO:0000256" key="6">
    <source>
        <dbReference type="ARBA" id="ARBA00023136"/>
    </source>
</evidence>
<sequence length="486" mass="54701">MTTIRKSLTAGIIFTGLAKYSGIIINILIGAILARLLTPVEFGIVAIVTVFITFFNLLSDFGIGPAIVQNKSLDSKDIESVFMFSIVLGILFALVFFFSSSLISQFYNEPELKQISKILALSVLFFSIQIVPKALAQKNLKFKELGVVTVGVQLFSGILAIILAFYGFSYYALVFQSVSVGFFTLISFYWLNPVKVKWKIRKASLKKILGFSTYQFMFNFVNYFSRNADNLLIGKFFSPVLLGFYDKSYRLMMMPVANLTNVITPVLLPVLANHQDNKQLVYNTYLKVIKLLALIGFPLSVFLYYSAGEIITIIYGEQWLASIPVFKILALTVGIQMVLSSSGSVLQAVNRADLLFVSGLISSVVMLMGISYGIFIGKSLESVGYGLIVAFSINFFQGFYFLIYRALKLSLFSFFKVFLFPLFLALGMIVSLELLSFAVVQNIYLSLFFKIVVGGFTFVLLFISKKENRRWIIEQLKRRILSKFFK</sequence>
<evidence type="ECO:0000313" key="8">
    <source>
        <dbReference type="EMBL" id="QIA06718.1"/>
    </source>
</evidence>
<feature type="transmembrane region" description="Helical" evidence="7">
    <location>
        <begin position="80"/>
        <end position="103"/>
    </location>
</feature>
<evidence type="ECO:0000256" key="7">
    <source>
        <dbReference type="SAM" id="Phobius"/>
    </source>
</evidence>
<feature type="transmembrane region" description="Helical" evidence="7">
    <location>
        <begin position="115"/>
        <end position="135"/>
    </location>
</feature>
<dbReference type="Proteomes" id="UP000474630">
    <property type="component" value="Chromosome"/>
</dbReference>
<dbReference type="CDD" id="cd13127">
    <property type="entry name" value="MATE_tuaB_like"/>
    <property type="match status" value="1"/>
</dbReference>
<evidence type="ECO:0000313" key="9">
    <source>
        <dbReference type="Proteomes" id="UP000474630"/>
    </source>
</evidence>
<keyword evidence="4 7" id="KW-0812">Transmembrane</keyword>
<feature type="transmembrane region" description="Helical" evidence="7">
    <location>
        <begin position="319"/>
        <end position="342"/>
    </location>
</feature>
<comment type="subcellular location">
    <subcellularLocation>
        <location evidence="1">Cell membrane</location>
        <topology evidence="1">Multi-pass membrane protein</topology>
    </subcellularLocation>
</comment>
<dbReference type="RefSeq" id="WP_163344648.1">
    <property type="nucleotide sequence ID" value="NZ_CP048409.1"/>
</dbReference>
<proteinExistence type="inferred from homology"/>
<keyword evidence="6 7" id="KW-0472">Membrane</keyword>
<feature type="transmembrane region" description="Helical" evidence="7">
    <location>
        <begin position="174"/>
        <end position="192"/>
    </location>
</feature>
<keyword evidence="5 7" id="KW-1133">Transmembrane helix</keyword>
<gene>
    <name evidence="8" type="ORF">G0Q07_02780</name>
</gene>
<protein>
    <submittedName>
        <fullName evidence="8">Lipopolysaccharide biosynthesis protein</fullName>
    </submittedName>
</protein>
<dbReference type="GO" id="GO:0005886">
    <property type="term" value="C:plasma membrane"/>
    <property type="evidence" value="ECO:0007669"/>
    <property type="project" value="UniProtKB-SubCell"/>
</dbReference>
<keyword evidence="3" id="KW-1003">Cell membrane</keyword>
<feature type="transmembrane region" description="Helical" evidence="7">
    <location>
        <begin position="383"/>
        <end position="403"/>
    </location>
</feature>
<accession>A0A6C0R8G5</accession>
<dbReference type="PANTHER" id="PTHR30250:SF10">
    <property type="entry name" value="LIPOPOLYSACCHARIDE BIOSYNTHESIS PROTEIN WZXC"/>
    <property type="match status" value="1"/>
</dbReference>
<keyword evidence="9" id="KW-1185">Reference proteome</keyword>
<dbReference type="AlphaFoldDB" id="A0A6C0R8G5"/>
<reference evidence="8 9" key="1">
    <citation type="submission" date="2020-02" db="EMBL/GenBank/DDBJ databases">
        <title>Genome sequencing for Draconibacterium sp. strain M1.</title>
        <authorList>
            <person name="Park S.-J."/>
        </authorList>
    </citation>
    <scope>NUCLEOTIDE SEQUENCE [LARGE SCALE GENOMIC DNA]</scope>
    <source>
        <strain evidence="8 9">M1</strain>
    </source>
</reference>
<feature type="transmembrane region" description="Helical" evidence="7">
    <location>
        <begin position="415"/>
        <end position="437"/>
    </location>
</feature>
<evidence type="ECO:0000256" key="4">
    <source>
        <dbReference type="ARBA" id="ARBA00022692"/>
    </source>
</evidence>
<dbReference type="EMBL" id="CP048409">
    <property type="protein sequence ID" value="QIA06718.1"/>
    <property type="molecule type" value="Genomic_DNA"/>
</dbReference>
<feature type="transmembrane region" description="Helical" evidence="7">
    <location>
        <begin position="12"/>
        <end position="36"/>
    </location>
</feature>
<feature type="transmembrane region" description="Helical" evidence="7">
    <location>
        <begin position="147"/>
        <end position="168"/>
    </location>
</feature>
<dbReference type="InterPro" id="IPR050833">
    <property type="entry name" value="Poly_Biosynth_Transport"/>
</dbReference>
<comment type="similarity">
    <text evidence="2">Belongs to the polysaccharide synthase family.</text>
</comment>
<feature type="transmembrane region" description="Helical" evidence="7">
    <location>
        <begin position="251"/>
        <end position="272"/>
    </location>
</feature>
<dbReference type="PANTHER" id="PTHR30250">
    <property type="entry name" value="PST FAMILY PREDICTED COLANIC ACID TRANSPORTER"/>
    <property type="match status" value="1"/>
</dbReference>
<evidence type="ECO:0000256" key="3">
    <source>
        <dbReference type="ARBA" id="ARBA00022475"/>
    </source>
</evidence>
<name>A0A6C0R8G5_9BACT</name>
<dbReference type="Pfam" id="PF13440">
    <property type="entry name" value="Polysacc_synt_3"/>
    <property type="match status" value="1"/>
</dbReference>
<feature type="transmembrane region" description="Helical" evidence="7">
    <location>
        <begin position="354"/>
        <end position="377"/>
    </location>
</feature>
<feature type="transmembrane region" description="Helical" evidence="7">
    <location>
        <begin position="443"/>
        <end position="463"/>
    </location>
</feature>
<evidence type="ECO:0000256" key="5">
    <source>
        <dbReference type="ARBA" id="ARBA00022989"/>
    </source>
</evidence>
<evidence type="ECO:0000256" key="2">
    <source>
        <dbReference type="ARBA" id="ARBA00007430"/>
    </source>
</evidence>
<feature type="transmembrane region" description="Helical" evidence="7">
    <location>
        <begin position="42"/>
        <end position="68"/>
    </location>
</feature>